<sequence length="625" mass="72928">MIIRTMILFLLLAQYAKAQQSSFVGTYQFNINPIRIFAVKEENDSLRFSENGKNFLTMFPLGGNKYRIDVVKPEAIVEFTKSKMIVHQGGGDYDCLKVWDMPNFPKAKRVPNRKNGFTRADTLRGKLSPLRACYDVTYYHLTVEVFPATHTLQGNTLIRFNTVNPFRELQVDLYENMPIDSIIYKGQLLTYTREFDAVFVQFPALIPKGSKEEFRVYYHGQPQEPDMTVGMNGGVLWRKDTSGKTFAQVVMQGSGASLWWPNKDHLSDESDSTLISVIVPDDVQNISNGRLRNKVNLPGNRTLTEWFVSYPINNYNVTFNIGDYAHFSDTYGDLTLDYYCLPIHLERARWLSAKVKPMLEQFEKHFGPYPFPRDGFKLIETIHAMEHQSAVALGGFYGDTTEMMRLMWHEVAHEWWGNNVSMKDFADFWLHEGFATYAEKMMVEYKYGYEAALKALEREKADNKEPMIGEYDVNHVFYNLYDVYSKGCRVIHTLRSVLNNDTLFFDILRGIQKDYACKTVTTQEIEAYISKKANMDLTAFFQQYLRTIKVPELAYYMEGRELHYKWNNTVPGFKMPVKVMLDNEMYVFLYPENDWKSITTKYLKEKTFKVDKDNFYVELKKEKAR</sequence>
<evidence type="ECO:0000256" key="1">
    <source>
        <dbReference type="SAM" id="SignalP"/>
    </source>
</evidence>
<dbReference type="InterPro" id="IPR027268">
    <property type="entry name" value="Peptidase_M4/M1_CTD_sf"/>
</dbReference>
<dbReference type="PANTHER" id="PTHR11533">
    <property type="entry name" value="PROTEASE M1 ZINC METALLOPROTEASE"/>
    <property type="match status" value="1"/>
</dbReference>
<keyword evidence="4" id="KW-1185">Reference proteome</keyword>
<dbReference type="Gene3D" id="2.60.40.1730">
    <property type="entry name" value="tricorn interacting facor f3 domain"/>
    <property type="match status" value="1"/>
</dbReference>
<feature type="signal peptide" evidence="1">
    <location>
        <begin position="1"/>
        <end position="18"/>
    </location>
</feature>
<dbReference type="CDD" id="cd09603">
    <property type="entry name" value="M1_APN_like"/>
    <property type="match status" value="1"/>
</dbReference>
<dbReference type="STRING" id="536979.SAMN04488055_1624"/>
<evidence type="ECO:0000259" key="2">
    <source>
        <dbReference type="Pfam" id="PF01433"/>
    </source>
</evidence>
<gene>
    <name evidence="3" type="ORF">SAMN04488055_1624</name>
</gene>
<dbReference type="InterPro" id="IPR014782">
    <property type="entry name" value="Peptidase_M1_dom"/>
</dbReference>
<feature type="domain" description="Peptidase M1 membrane alanine aminopeptidase" evidence="2">
    <location>
        <begin position="400"/>
        <end position="544"/>
    </location>
</feature>
<dbReference type="GO" id="GO:0042277">
    <property type="term" value="F:peptide binding"/>
    <property type="evidence" value="ECO:0007669"/>
    <property type="project" value="TreeGrafter"/>
</dbReference>
<dbReference type="GO" id="GO:0008270">
    <property type="term" value="F:zinc ion binding"/>
    <property type="evidence" value="ECO:0007669"/>
    <property type="project" value="InterPro"/>
</dbReference>
<dbReference type="Pfam" id="PF01433">
    <property type="entry name" value="Peptidase_M1"/>
    <property type="match status" value="1"/>
</dbReference>
<dbReference type="GO" id="GO:0005615">
    <property type="term" value="C:extracellular space"/>
    <property type="evidence" value="ECO:0007669"/>
    <property type="project" value="TreeGrafter"/>
</dbReference>
<dbReference type="GO" id="GO:0005737">
    <property type="term" value="C:cytoplasm"/>
    <property type="evidence" value="ECO:0007669"/>
    <property type="project" value="TreeGrafter"/>
</dbReference>
<dbReference type="RefSeq" id="WP_084185456.1">
    <property type="nucleotide sequence ID" value="NZ_FSRA01000001.1"/>
</dbReference>
<evidence type="ECO:0000313" key="3">
    <source>
        <dbReference type="EMBL" id="SIN82610.1"/>
    </source>
</evidence>
<dbReference type="Proteomes" id="UP000185003">
    <property type="component" value="Unassembled WGS sequence"/>
</dbReference>
<dbReference type="SUPFAM" id="SSF63737">
    <property type="entry name" value="Leukotriene A4 hydrolase N-terminal domain"/>
    <property type="match status" value="1"/>
</dbReference>
<evidence type="ECO:0000313" key="4">
    <source>
        <dbReference type="Proteomes" id="UP000185003"/>
    </source>
</evidence>
<accession>A0A1N6EHZ1</accession>
<dbReference type="InterPro" id="IPR042097">
    <property type="entry name" value="Aminopeptidase_N-like_N_sf"/>
</dbReference>
<dbReference type="PANTHER" id="PTHR11533:SF174">
    <property type="entry name" value="PUROMYCIN-SENSITIVE AMINOPEPTIDASE-RELATED"/>
    <property type="match status" value="1"/>
</dbReference>
<dbReference type="GO" id="GO:0043171">
    <property type="term" value="P:peptide catabolic process"/>
    <property type="evidence" value="ECO:0007669"/>
    <property type="project" value="TreeGrafter"/>
</dbReference>
<dbReference type="OrthoDB" id="100605at2"/>
<keyword evidence="1" id="KW-0732">Signal</keyword>
<dbReference type="GO" id="GO:0016020">
    <property type="term" value="C:membrane"/>
    <property type="evidence" value="ECO:0007669"/>
    <property type="project" value="TreeGrafter"/>
</dbReference>
<feature type="chain" id="PRO_5009935662" evidence="1">
    <location>
        <begin position="19"/>
        <end position="625"/>
    </location>
</feature>
<organism evidence="3 4">
    <name type="scientific">Chitinophaga niabensis</name>
    <dbReference type="NCBI Taxonomy" id="536979"/>
    <lineage>
        <taxon>Bacteria</taxon>
        <taxon>Pseudomonadati</taxon>
        <taxon>Bacteroidota</taxon>
        <taxon>Chitinophagia</taxon>
        <taxon>Chitinophagales</taxon>
        <taxon>Chitinophagaceae</taxon>
        <taxon>Chitinophaga</taxon>
    </lineage>
</organism>
<reference evidence="3 4" key="1">
    <citation type="submission" date="2016-11" db="EMBL/GenBank/DDBJ databases">
        <authorList>
            <person name="Jaros S."/>
            <person name="Januszkiewicz K."/>
            <person name="Wedrychowicz H."/>
        </authorList>
    </citation>
    <scope>NUCLEOTIDE SEQUENCE [LARGE SCALE GENOMIC DNA]</scope>
    <source>
        <strain evidence="3 4">DSM 24787</strain>
    </source>
</reference>
<protein>
    <submittedName>
        <fullName evidence="3">Peptidase family M1</fullName>
    </submittedName>
</protein>
<proteinExistence type="predicted"/>
<dbReference type="EMBL" id="FSRA01000001">
    <property type="protein sequence ID" value="SIN82610.1"/>
    <property type="molecule type" value="Genomic_DNA"/>
</dbReference>
<dbReference type="AlphaFoldDB" id="A0A1N6EHZ1"/>
<dbReference type="Gene3D" id="1.10.390.10">
    <property type="entry name" value="Neutral Protease Domain 2"/>
    <property type="match status" value="1"/>
</dbReference>
<dbReference type="SUPFAM" id="SSF55486">
    <property type="entry name" value="Metalloproteases ('zincins'), catalytic domain"/>
    <property type="match status" value="1"/>
</dbReference>
<name>A0A1N6EHZ1_9BACT</name>
<dbReference type="GO" id="GO:0070006">
    <property type="term" value="F:metalloaminopeptidase activity"/>
    <property type="evidence" value="ECO:0007669"/>
    <property type="project" value="TreeGrafter"/>
</dbReference>
<dbReference type="InterPro" id="IPR050344">
    <property type="entry name" value="Peptidase_M1_aminopeptidases"/>
</dbReference>